<proteinExistence type="predicted"/>
<evidence type="ECO:0000313" key="6">
    <source>
        <dbReference type="Proteomes" id="UP000236728"/>
    </source>
</evidence>
<dbReference type="EMBL" id="FNVA01000001">
    <property type="protein sequence ID" value="SEF64054.1"/>
    <property type="molecule type" value="Genomic_DNA"/>
</dbReference>
<evidence type="ECO:0000256" key="3">
    <source>
        <dbReference type="ARBA" id="ARBA00023163"/>
    </source>
</evidence>
<keyword evidence="3" id="KW-0804">Transcription</keyword>
<evidence type="ECO:0000256" key="1">
    <source>
        <dbReference type="ARBA" id="ARBA00023015"/>
    </source>
</evidence>
<dbReference type="InterPro" id="IPR036388">
    <property type="entry name" value="WH-like_DNA-bd_sf"/>
</dbReference>
<dbReference type="Pfam" id="PF12802">
    <property type="entry name" value="MarR_2"/>
    <property type="match status" value="1"/>
</dbReference>
<dbReference type="SMART" id="SM00347">
    <property type="entry name" value="HTH_MARR"/>
    <property type="match status" value="1"/>
</dbReference>
<dbReference type="GO" id="GO:0003700">
    <property type="term" value="F:DNA-binding transcription factor activity"/>
    <property type="evidence" value="ECO:0007669"/>
    <property type="project" value="InterPro"/>
</dbReference>
<name>A0A1H5TMQ3_9BACT</name>
<dbReference type="PROSITE" id="PS50995">
    <property type="entry name" value="HTH_MARR_2"/>
    <property type="match status" value="1"/>
</dbReference>
<sequence length="143" mass="15768">MAATEQQIDELIRAMGLIVRRVRASGQREQLSLTEAMVLGRLVREGPQTSAELARAEGMKPQSMGATVAALEEAGLVARTPHPTDGRQMLVTVSERGFEVRARARDAKRLWLANAVAQLDDQERETLLAVTGILRRLAERQEP</sequence>
<dbReference type="Gene3D" id="1.10.10.10">
    <property type="entry name" value="Winged helix-like DNA-binding domain superfamily/Winged helix DNA-binding domain"/>
    <property type="match status" value="1"/>
</dbReference>
<dbReference type="Proteomes" id="UP000236728">
    <property type="component" value="Unassembled WGS sequence"/>
</dbReference>
<organism evidence="5 6">
    <name type="scientific">Bryocella elongata</name>
    <dbReference type="NCBI Taxonomy" id="863522"/>
    <lineage>
        <taxon>Bacteria</taxon>
        <taxon>Pseudomonadati</taxon>
        <taxon>Acidobacteriota</taxon>
        <taxon>Terriglobia</taxon>
        <taxon>Terriglobales</taxon>
        <taxon>Acidobacteriaceae</taxon>
        <taxon>Bryocella</taxon>
    </lineage>
</organism>
<dbReference type="GO" id="GO:0003677">
    <property type="term" value="F:DNA binding"/>
    <property type="evidence" value="ECO:0007669"/>
    <property type="project" value="UniProtKB-KW"/>
</dbReference>
<dbReference type="InterPro" id="IPR023187">
    <property type="entry name" value="Tscrpt_reg_MarR-type_CS"/>
</dbReference>
<dbReference type="SUPFAM" id="SSF46785">
    <property type="entry name" value="Winged helix' DNA-binding domain"/>
    <property type="match status" value="1"/>
</dbReference>
<dbReference type="InterPro" id="IPR052526">
    <property type="entry name" value="HTH-type_Bedaq_tolerance"/>
</dbReference>
<protein>
    <submittedName>
        <fullName evidence="5">DNA-binding transcriptional regulator, MarR family</fullName>
    </submittedName>
</protein>
<dbReference type="PANTHER" id="PTHR39515">
    <property type="entry name" value="CONSERVED PROTEIN"/>
    <property type="match status" value="1"/>
</dbReference>
<dbReference type="AlphaFoldDB" id="A0A1H5TMQ3"/>
<keyword evidence="6" id="KW-1185">Reference proteome</keyword>
<dbReference type="PANTHER" id="PTHR39515:SF2">
    <property type="entry name" value="HTH-TYPE TRANSCRIPTIONAL REGULATOR RV0880"/>
    <property type="match status" value="1"/>
</dbReference>
<evidence type="ECO:0000313" key="5">
    <source>
        <dbReference type="EMBL" id="SEF64054.1"/>
    </source>
</evidence>
<dbReference type="RefSeq" id="WP_200821459.1">
    <property type="nucleotide sequence ID" value="NZ_FNVA01000001.1"/>
</dbReference>
<feature type="domain" description="HTH marR-type" evidence="4">
    <location>
        <begin position="8"/>
        <end position="136"/>
    </location>
</feature>
<dbReference type="InterPro" id="IPR036390">
    <property type="entry name" value="WH_DNA-bd_sf"/>
</dbReference>
<accession>A0A1H5TMQ3</accession>
<evidence type="ECO:0000259" key="4">
    <source>
        <dbReference type="PROSITE" id="PS50995"/>
    </source>
</evidence>
<keyword evidence="2 5" id="KW-0238">DNA-binding</keyword>
<gene>
    <name evidence="5" type="ORF">SAMN05421819_0672</name>
</gene>
<keyword evidence="1" id="KW-0805">Transcription regulation</keyword>
<evidence type="ECO:0000256" key="2">
    <source>
        <dbReference type="ARBA" id="ARBA00023125"/>
    </source>
</evidence>
<dbReference type="InterPro" id="IPR000835">
    <property type="entry name" value="HTH_MarR-typ"/>
</dbReference>
<dbReference type="PROSITE" id="PS01117">
    <property type="entry name" value="HTH_MARR_1"/>
    <property type="match status" value="1"/>
</dbReference>
<reference evidence="5 6" key="1">
    <citation type="submission" date="2016-10" db="EMBL/GenBank/DDBJ databases">
        <authorList>
            <person name="de Groot N.N."/>
        </authorList>
    </citation>
    <scope>NUCLEOTIDE SEQUENCE [LARGE SCALE GENOMIC DNA]</scope>
    <source>
        <strain evidence="5 6">DSM 22489</strain>
    </source>
</reference>